<dbReference type="Proteomes" id="UP000254925">
    <property type="component" value="Unassembled WGS sequence"/>
</dbReference>
<dbReference type="GO" id="GO:0003700">
    <property type="term" value="F:DNA-binding transcription factor activity"/>
    <property type="evidence" value="ECO:0007669"/>
    <property type="project" value="InterPro"/>
</dbReference>
<name>A0A370H564_9HYPH</name>
<dbReference type="SMART" id="SM00895">
    <property type="entry name" value="FCD"/>
    <property type="match status" value="1"/>
</dbReference>
<dbReference type="Gene3D" id="1.20.120.530">
    <property type="entry name" value="GntR ligand-binding domain-like"/>
    <property type="match status" value="1"/>
</dbReference>
<dbReference type="PANTHER" id="PTHR43537:SF5">
    <property type="entry name" value="UXU OPERON TRANSCRIPTIONAL REGULATOR"/>
    <property type="match status" value="1"/>
</dbReference>
<keyword evidence="2 5" id="KW-0238">DNA-binding</keyword>
<evidence type="ECO:0000256" key="1">
    <source>
        <dbReference type="ARBA" id="ARBA00023015"/>
    </source>
</evidence>
<keyword evidence="3" id="KW-0804">Transcription</keyword>
<dbReference type="OrthoDB" id="6087511at2"/>
<reference evidence="5 6" key="1">
    <citation type="submission" date="2018-07" db="EMBL/GenBank/DDBJ databases">
        <title>Genomic Encyclopedia of Type Strains, Phase IV (KMG-IV): sequencing the most valuable type-strain genomes for metagenomic binning, comparative biology and taxonomic classification.</title>
        <authorList>
            <person name="Goeker M."/>
        </authorList>
    </citation>
    <scope>NUCLEOTIDE SEQUENCE [LARGE SCALE GENOMIC DNA]</scope>
    <source>
        <strain evidence="5 6">DSM 14364</strain>
    </source>
</reference>
<comment type="caution">
    <text evidence="5">The sequence shown here is derived from an EMBL/GenBank/DDBJ whole genome shotgun (WGS) entry which is preliminary data.</text>
</comment>
<dbReference type="SUPFAM" id="SSF46785">
    <property type="entry name" value="Winged helix' DNA-binding domain"/>
    <property type="match status" value="1"/>
</dbReference>
<evidence type="ECO:0000259" key="4">
    <source>
        <dbReference type="PROSITE" id="PS50949"/>
    </source>
</evidence>
<evidence type="ECO:0000313" key="6">
    <source>
        <dbReference type="Proteomes" id="UP000254925"/>
    </source>
</evidence>
<dbReference type="Pfam" id="PF00392">
    <property type="entry name" value="GntR"/>
    <property type="match status" value="1"/>
</dbReference>
<keyword evidence="1" id="KW-0805">Transcription regulation</keyword>
<evidence type="ECO:0000256" key="3">
    <source>
        <dbReference type="ARBA" id="ARBA00023163"/>
    </source>
</evidence>
<dbReference type="Pfam" id="PF07729">
    <property type="entry name" value="FCD"/>
    <property type="match status" value="1"/>
</dbReference>
<dbReference type="Gene3D" id="1.10.10.10">
    <property type="entry name" value="Winged helix-like DNA-binding domain superfamily/Winged helix DNA-binding domain"/>
    <property type="match status" value="1"/>
</dbReference>
<dbReference type="PANTHER" id="PTHR43537">
    <property type="entry name" value="TRANSCRIPTIONAL REGULATOR, GNTR FAMILY"/>
    <property type="match status" value="1"/>
</dbReference>
<dbReference type="InterPro" id="IPR036388">
    <property type="entry name" value="WH-like_DNA-bd_sf"/>
</dbReference>
<dbReference type="SUPFAM" id="SSF48008">
    <property type="entry name" value="GntR ligand-binding domain-like"/>
    <property type="match status" value="1"/>
</dbReference>
<feature type="domain" description="HTH gntR-type" evidence="4">
    <location>
        <begin position="6"/>
        <end position="73"/>
    </location>
</feature>
<accession>A0A370H564</accession>
<dbReference type="GO" id="GO:0003677">
    <property type="term" value="F:DNA binding"/>
    <property type="evidence" value="ECO:0007669"/>
    <property type="project" value="UniProtKB-KW"/>
</dbReference>
<evidence type="ECO:0000313" key="5">
    <source>
        <dbReference type="EMBL" id="RDI51512.1"/>
    </source>
</evidence>
<sequence>MSAKTKRSPESLVDLMARDIQAGVFTPGSWLKQIDLENRYGATRMDVRRALDQLALKRLVRHVPNRGYHVHALDDRQADEIRDVRVILETAAAESMVENVGPADLEDLRRLAARFDELTLTGTILEQYEANIAFHVRLLKLCSNQELVNIVMELRGRGPSAPATQWKTRARIEQSGREHLLMIEALAAHDTAALRRVLTAHIRQTGLEGVASTQPPKHKSG</sequence>
<proteinExistence type="predicted"/>
<keyword evidence="6" id="KW-1185">Reference proteome</keyword>
<organism evidence="5 6">
    <name type="scientific">Microvirga subterranea</name>
    <dbReference type="NCBI Taxonomy" id="186651"/>
    <lineage>
        <taxon>Bacteria</taxon>
        <taxon>Pseudomonadati</taxon>
        <taxon>Pseudomonadota</taxon>
        <taxon>Alphaproteobacteria</taxon>
        <taxon>Hyphomicrobiales</taxon>
        <taxon>Methylobacteriaceae</taxon>
        <taxon>Microvirga</taxon>
    </lineage>
</organism>
<gene>
    <name evidence="5" type="ORF">DES45_11743</name>
</gene>
<dbReference type="InterPro" id="IPR011711">
    <property type="entry name" value="GntR_C"/>
</dbReference>
<dbReference type="EMBL" id="QQBB01000017">
    <property type="protein sequence ID" value="RDI51512.1"/>
    <property type="molecule type" value="Genomic_DNA"/>
</dbReference>
<dbReference type="InterPro" id="IPR000524">
    <property type="entry name" value="Tscrpt_reg_HTH_GntR"/>
</dbReference>
<protein>
    <submittedName>
        <fullName evidence="5">DNA-binding GntR family transcriptional regulator</fullName>
    </submittedName>
</protein>
<evidence type="ECO:0000256" key="2">
    <source>
        <dbReference type="ARBA" id="ARBA00023125"/>
    </source>
</evidence>
<dbReference type="InterPro" id="IPR008920">
    <property type="entry name" value="TF_FadR/GntR_C"/>
</dbReference>
<dbReference type="PROSITE" id="PS50949">
    <property type="entry name" value="HTH_GNTR"/>
    <property type="match status" value="1"/>
</dbReference>
<dbReference type="InterPro" id="IPR036390">
    <property type="entry name" value="WH_DNA-bd_sf"/>
</dbReference>
<dbReference type="SMART" id="SM00345">
    <property type="entry name" value="HTH_GNTR"/>
    <property type="match status" value="1"/>
</dbReference>
<dbReference type="AlphaFoldDB" id="A0A370H564"/>